<evidence type="ECO:0000313" key="2">
    <source>
        <dbReference type="EMBL" id="RLN41030.1"/>
    </source>
</evidence>
<organism evidence="2 3">
    <name type="scientific">Panicum miliaceum</name>
    <name type="common">Proso millet</name>
    <name type="synonym">Broomcorn millet</name>
    <dbReference type="NCBI Taxonomy" id="4540"/>
    <lineage>
        <taxon>Eukaryota</taxon>
        <taxon>Viridiplantae</taxon>
        <taxon>Streptophyta</taxon>
        <taxon>Embryophyta</taxon>
        <taxon>Tracheophyta</taxon>
        <taxon>Spermatophyta</taxon>
        <taxon>Magnoliopsida</taxon>
        <taxon>Liliopsida</taxon>
        <taxon>Poales</taxon>
        <taxon>Poaceae</taxon>
        <taxon>PACMAD clade</taxon>
        <taxon>Panicoideae</taxon>
        <taxon>Panicodae</taxon>
        <taxon>Paniceae</taxon>
        <taxon>Panicinae</taxon>
        <taxon>Panicum</taxon>
        <taxon>Panicum sect. Panicum</taxon>
    </lineage>
</organism>
<dbReference type="AlphaFoldDB" id="A0A3L6TLE1"/>
<comment type="caution">
    <text evidence="2">The sequence shown here is derived from an EMBL/GenBank/DDBJ whole genome shotgun (WGS) entry which is preliminary data.</text>
</comment>
<dbReference type="SUPFAM" id="SSF52540">
    <property type="entry name" value="P-loop containing nucleoside triphosphate hydrolases"/>
    <property type="match status" value="1"/>
</dbReference>
<dbReference type="Gene3D" id="3.40.50.300">
    <property type="entry name" value="P-loop containing nucleotide triphosphate hydrolases"/>
    <property type="match status" value="1"/>
</dbReference>
<dbReference type="GO" id="GO:0005524">
    <property type="term" value="F:ATP binding"/>
    <property type="evidence" value="ECO:0007669"/>
    <property type="project" value="InterPro"/>
</dbReference>
<dbReference type="STRING" id="4540.A0A3L6TLE1"/>
<name>A0A3L6TLE1_PANMI</name>
<dbReference type="InterPro" id="IPR050747">
    <property type="entry name" value="Mitochondrial_chaperone_BCS1"/>
</dbReference>
<dbReference type="EMBL" id="PQIB02000001">
    <property type="protein sequence ID" value="RLN41030.1"/>
    <property type="molecule type" value="Genomic_DNA"/>
</dbReference>
<feature type="domain" description="ATPase AAA-type core" evidence="1">
    <location>
        <begin position="42"/>
        <end position="103"/>
    </location>
</feature>
<gene>
    <name evidence="2" type="ORF">C2845_PM01G23170</name>
</gene>
<dbReference type="InterPro" id="IPR003959">
    <property type="entry name" value="ATPase_AAA_core"/>
</dbReference>
<dbReference type="PANTHER" id="PTHR23070">
    <property type="entry name" value="BCS1 AAA-TYPE ATPASE"/>
    <property type="match status" value="1"/>
</dbReference>
<evidence type="ECO:0000259" key="1">
    <source>
        <dbReference type="Pfam" id="PF00004"/>
    </source>
</evidence>
<dbReference type="OrthoDB" id="648683at2759"/>
<proteinExistence type="predicted"/>
<dbReference type="Pfam" id="PF00004">
    <property type="entry name" value="AAA"/>
    <property type="match status" value="1"/>
</dbReference>
<dbReference type="Proteomes" id="UP000275267">
    <property type="component" value="Unassembled WGS sequence"/>
</dbReference>
<keyword evidence="3" id="KW-1185">Reference proteome</keyword>
<accession>A0A3L6TLE1</accession>
<sequence>MEFDKLTMDPVKKNEIMNDLGAFKDGKKHYERVGKAWKRGYLLLHGPPGTGKSAMIAAMANHLQYDVYAIELTSVRSNSDLQKLLMEVKNKTIVVIEDIDCSLDLTGVRQKKKRPAEDGNDEKNGASASAFNLKAAEADFTIKVTLSGLF</sequence>
<protein>
    <submittedName>
        <fullName evidence="2">Mitochondrial chaperone BCS1-B</fullName>
    </submittedName>
</protein>
<dbReference type="GO" id="GO:0016887">
    <property type="term" value="F:ATP hydrolysis activity"/>
    <property type="evidence" value="ECO:0007669"/>
    <property type="project" value="InterPro"/>
</dbReference>
<evidence type="ECO:0000313" key="3">
    <source>
        <dbReference type="Proteomes" id="UP000275267"/>
    </source>
</evidence>
<dbReference type="InterPro" id="IPR027417">
    <property type="entry name" value="P-loop_NTPase"/>
</dbReference>
<reference evidence="3" key="1">
    <citation type="journal article" date="2019" name="Nat. Commun.">
        <title>The genome of broomcorn millet.</title>
        <authorList>
            <person name="Zou C."/>
            <person name="Miki D."/>
            <person name="Li D."/>
            <person name="Tang Q."/>
            <person name="Xiao L."/>
            <person name="Rajput S."/>
            <person name="Deng P."/>
            <person name="Jia W."/>
            <person name="Huang R."/>
            <person name="Zhang M."/>
            <person name="Sun Y."/>
            <person name="Hu J."/>
            <person name="Fu X."/>
            <person name="Schnable P.S."/>
            <person name="Li F."/>
            <person name="Zhang H."/>
            <person name="Feng B."/>
            <person name="Zhu X."/>
            <person name="Liu R."/>
            <person name="Schnable J.C."/>
            <person name="Zhu J.-K."/>
            <person name="Zhang H."/>
        </authorList>
    </citation>
    <scope>NUCLEOTIDE SEQUENCE [LARGE SCALE GENOMIC DNA]</scope>
</reference>